<organism evidence="4 5">
    <name type="scientific">Ectothiorhodosinus mongolicus</name>
    <dbReference type="NCBI Taxonomy" id="233100"/>
    <lineage>
        <taxon>Bacteria</taxon>
        <taxon>Pseudomonadati</taxon>
        <taxon>Pseudomonadota</taxon>
        <taxon>Gammaproteobacteria</taxon>
        <taxon>Chromatiales</taxon>
        <taxon>Ectothiorhodospiraceae</taxon>
        <taxon>Ectothiorhodosinus</taxon>
    </lineage>
</organism>
<dbReference type="NCBIfam" id="TIGR01777">
    <property type="entry name" value="yfcH"/>
    <property type="match status" value="1"/>
</dbReference>
<sequence>MRVLITGATGFVGSQLVARLRREGHECVILTRDVAAAEKKLGQGKDRFVAWDACSPLPEAVFENIDAAVNLVGESIAAKRWSPAQKQRIIDSRINATRALVAGLKKRGTILISASAIGFYPVNRPEALDESSAPGEGFMPEICQRWEAETDALAEGVRKVILRIGVVVGRQGGMMQKLLPVFRLGAGGPVGNGQQMMSWIHVDDLVGIIMHALSHEEMSGIYNAVAPQPVTNREFSKQLGQALKRPAFFPAPAFALRLAMGEMADVVLDAQSISATKVRDEAGYQFQYPDMRSALAEVVSA</sequence>
<dbReference type="AlphaFoldDB" id="A0A1R3VR12"/>
<name>A0A1R3VR12_9GAMM</name>
<dbReference type="Gene3D" id="3.40.50.720">
    <property type="entry name" value="NAD(P)-binding Rossmann-like Domain"/>
    <property type="match status" value="1"/>
</dbReference>
<evidence type="ECO:0000313" key="5">
    <source>
        <dbReference type="Proteomes" id="UP000223759"/>
    </source>
</evidence>
<protein>
    <recommendedName>
        <fullName evidence="6">TIGR01777 family protein</fullName>
    </recommendedName>
</protein>
<dbReference type="InterPro" id="IPR036291">
    <property type="entry name" value="NAD(P)-bd_dom_sf"/>
</dbReference>
<reference evidence="4 5" key="1">
    <citation type="submission" date="2017-01" db="EMBL/GenBank/DDBJ databases">
        <authorList>
            <person name="Mah S.A."/>
            <person name="Swanson W.J."/>
            <person name="Moy G.W."/>
            <person name="Vacquier V.D."/>
        </authorList>
    </citation>
    <scope>NUCLEOTIDE SEQUENCE [LARGE SCALE GENOMIC DNA]</scope>
    <source>
        <strain evidence="4 5">M9</strain>
    </source>
</reference>
<dbReference type="Pfam" id="PF01370">
    <property type="entry name" value="Epimerase"/>
    <property type="match status" value="1"/>
</dbReference>
<feature type="domain" description="DUF1731" evidence="3">
    <location>
        <begin position="251"/>
        <end position="297"/>
    </location>
</feature>
<dbReference type="InterPro" id="IPR010099">
    <property type="entry name" value="SDR39U1"/>
</dbReference>
<dbReference type="InterPro" id="IPR001509">
    <property type="entry name" value="Epimerase_deHydtase"/>
</dbReference>
<comment type="similarity">
    <text evidence="1">Belongs to the NAD(P)-dependent epimerase/dehydratase family. SDR39U1 subfamily.</text>
</comment>
<dbReference type="PANTHER" id="PTHR11092:SF0">
    <property type="entry name" value="EPIMERASE FAMILY PROTEIN SDR39U1"/>
    <property type="match status" value="1"/>
</dbReference>
<evidence type="ECO:0000313" key="4">
    <source>
        <dbReference type="EMBL" id="SIT65993.1"/>
    </source>
</evidence>
<dbReference type="RefSeq" id="WP_076754517.1">
    <property type="nucleotide sequence ID" value="NZ_CP023018.1"/>
</dbReference>
<proteinExistence type="inferred from homology"/>
<keyword evidence="5" id="KW-1185">Reference proteome</keyword>
<gene>
    <name evidence="4" type="ORF">SAMN05216526_0431</name>
</gene>
<dbReference type="InterPro" id="IPR013549">
    <property type="entry name" value="DUF1731"/>
</dbReference>
<evidence type="ECO:0000259" key="3">
    <source>
        <dbReference type="Pfam" id="PF08338"/>
    </source>
</evidence>
<evidence type="ECO:0000256" key="1">
    <source>
        <dbReference type="ARBA" id="ARBA00009353"/>
    </source>
</evidence>
<feature type="domain" description="NAD-dependent epimerase/dehydratase" evidence="2">
    <location>
        <begin position="3"/>
        <end position="223"/>
    </location>
</feature>
<dbReference type="Proteomes" id="UP000223759">
    <property type="component" value="Unassembled WGS sequence"/>
</dbReference>
<dbReference type="OrthoDB" id="9801773at2"/>
<dbReference type="STRING" id="233100.SAMN05216526_0431"/>
<evidence type="ECO:0008006" key="6">
    <source>
        <dbReference type="Google" id="ProtNLM"/>
    </source>
</evidence>
<dbReference type="PANTHER" id="PTHR11092">
    <property type="entry name" value="SUGAR NUCLEOTIDE EPIMERASE RELATED"/>
    <property type="match status" value="1"/>
</dbReference>
<evidence type="ECO:0000259" key="2">
    <source>
        <dbReference type="Pfam" id="PF01370"/>
    </source>
</evidence>
<dbReference type="EMBL" id="FTPK01000001">
    <property type="protein sequence ID" value="SIT65993.1"/>
    <property type="molecule type" value="Genomic_DNA"/>
</dbReference>
<dbReference type="Pfam" id="PF08338">
    <property type="entry name" value="DUF1731"/>
    <property type="match status" value="1"/>
</dbReference>
<accession>A0A1R3VR12</accession>
<dbReference type="SUPFAM" id="SSF51735">
    <property type="entry name" value="NAD(P)-binding Rossmann-fold domains"/>
    <property type="match status" value="1"/>
</dbReference>